<proteinExistence type="predicted"/>
<sequence>MSAQHHVVELTKANLVAAQTITTNLTPNSNSVAIASGDINNQTGVAFQFQGRVTYWNPSVSTSATTATLANDIGNGVVTYKKGLTVTYQPLQTAFYNVLLDGQVVDSGTLYNFTGAVLGTFARKDT</sequence>
<dbReference type="EMBL" id="QJKB01000001">
    <property type="protein sequence ID" value="PXX47039.1"/>
    <property type="molecule type" value="Genomic_DNA"/>
</dbReference>
<reference evidence="1 2" key="1">
    <citation type="submission" date="2018-05" db="EMBL/GenBank/DDBJ databases">
        <title>Genomic Encyclopedia of Type Strains, Phase IV (KMG-IV): sequencing the most valuable type-strain genomes for metagenomic binning, comparative biology and taxonomic classification.</title>
        <authorList>
            <person name="Goeker M."/>
        </authorList>
    </citation>
    <scope>NUCLEOTIDE SEQUENCE [LARGE SCALE GENOMIC DNA]</scope>
    <source>
        <strain evidence="1 2">DSM 19792</strain>
    </source>
</reference>
<dbReference type="Proteomes" id="UP000247792">
    <property type="component" value="Unassembled WGS sequence"/>
</dbReference>
<dbReference type="OrthoDB" id="8779031at2"/>
<dbReference type="AlphaFoldDB" id="A0A318JI08"/>
<protein>
    <submittedName>
        <fullName evidence="1">Uncharacterized protein</fullName>
    </submittedName>
</protein>
<accession>A0A318JI08</accession>
<evidence type="ECO:0000313" key="2">
    <source>
        <dbReference type="Proteomes" id="UP000247792"/>
    </source>
</evidence>
<gene>
    <name evidence="1" type="ORF">DFR42_101615</name>
</gene>
<comment type="caution">
    <text evidence="1">The sequence shown here is derived from an EMBL/GenBank/DDBJ whole genome shotgun (WGS) entry which is preliminary data.</text>
</comment>
<dbReference type="RefSeq" id="WP_110253457.1">
    <property type="nucleotide sequence ID" value="NZ_QJKB01000001.1"/>
</dbReference>
<evidence type="ECO:0000313" key="1">
    <source>
        <dbReference type="EMBL" id="PXX47039.1"/>
    </source>
</evidence>
<keyword evidence="2" id="KW-1185">Reference proteome</keyword>
<name>A0A318JI08_9BURK</name>
<organism evidence="1 2">
    <name type="scientific">Undibacterium pigrum</name>
    <dbReference type="NCBI Taxonomy" id="401470"/>
    <lineage>
        <taxon>Bacteria</taxon>
        <taxon>Pseudomonadati</taxon>
        <taxon>Pseudomonadota</taxon>
        <taxon>Betaproteobacteria</taxon>
        <taxon>Burkholderiales</taxon>
        <taxon>Oxalobacteraceae</taxon>
        <taxon>Undibacterium</taxon>
    </lineage>
</organism>